<dbReference type="Proteomes" id="UP000197424">
    <property type="component" value="Chromosome"/>
</dbReference>
<dbReference type="InterPro" id="IPR048469">
    <property type="entry name" value="YchJ-like_M"/>
</dbReference>
<dbReference type="PANTHER" id="PTHR33747">
    <property type="entry name" value="UPF0225 PROTEIN SCO1677"/>
    <property type="match status" value="1"/>
</dbReference>
<dbReference type="EMBL" id="CP022115">
    <property type="protein sequence ID" value="ASJ24642.1"/>
    <property type="molecule type" value="Genomic_DNA"/>
</dbReference>
<dbReference type="Pfam" id="PF17775">
    <property type="entry name" value="YchJ_M-like"/>
    <property type="match status" value="1"/>
</dbReference>
<feature type="domain" description="YchJ-like middle NTF2-like" evidence="3">
    <location>
        <begin position="37"/>
        <end position="131"/>
    </location>
</feature>
<name>A0A248LJ18_9NEIS</name>
<dbReference type="Pfam" id="PF02810">
    <property type="entry name" value="SEC-C"/>
    <property type="match status" value="1"/>
</dbReference>
<evidence type="ECO:0000256" key="1">
    <source>
        <dbReference type="ARBA" id="ARBA00010839"/>
    </source>
</evidence>
<dbReference type="RefSeq" id="WP_088860848.1">
    <property type="nucleotide sequence ID" value="NZ_CP022115.1"/>
</dbReference>
<protein>
    <recommendedName>
        <fullName evidence="2">UPF0225 protein LHGZ1_1811</fullName>
    </recommendedName>
</protein>
<dbReference type="InterPro" id="IPR032710">
    <property type="entry name" value="NTF2-like_dom_sf"/>
</dbReference>
<gene>
    <name evidence="4" type="ORF">LHGZ1_1811</name>
</gene>
<dbReference type="InterPro" id="IPR023006">
    <property type="entry name" value="YchJ-like"/>
</dbReference>
<evidence type="ECO:0000256" key="2">
    <source>
        <dbReference type="HAMAP-Rule" id="MF_00612"/>
    </source>
</evidence>
<dbReference type="InterPro" id="IPR004027">
    <property type="entry name" value="SEC_C_motif"/>
</dbReference>
<dbReference type="AlphaFoldDB" id="A0A248LJ18"/>
<dbReference type="Gene3D" id="3.10.450.50">
    <property type="match status" value="1"/>
</dbReference>
<evidence type="ECO:0000313" key="5">
    <source>
        <dbReference type="Proteomes" id="UP000197424"/>
    </source>
</evidence>
<organism evidence="4 5">
    <name type="scientific">Laribacter hongkongensis</name>
    <dbReference type="NCBI Taxonomy" id="168471"/>
    <lineage>
        <taxon>Bacteria</taxon>
        <taxon>Pseudomonadati</taxon>
        <taxon>Pseudomonadota</taxon>
        <taxon>Betaproteobacteria</taxon>
        <taxon>Neisseriales</taxon>
        <taxon>Aquaspirillaceae</taxon>
        <taxon>Laribacter</taxon>
    </lineage>
</organism>
<comment type="similarity">
    <text evidence="1 2">Belongs to the UPF0225 family.</text>
</comment>
<proteinExistence type="inferred from homology"/>
<evidence type="ECO:0000313" key="4">
    <source>
        <dbReference type="EMBL" id="ASJ24642.1"/>
    </source>
</evidence>
<dbReference type="PANTHER" id="PTHR33747:SF1">
    <property type="entry name" value="ADENYLATE CYCLASE-ASSOCIATED CAP C-TERMINAL DOMAIN-CONTAINING PROTEIN"/>
    <property type="match status" value="1"/>
</dbReference>
<dbReference type="OrthoDB" id="21421at2"/>
<dbReference type="SUPFAM" id="SSF54427">
    <property type="entry name" value="NTF2-like"/>
    <property type="match status" value="1"/>
</dbReference>
<sequence>MTKRRSDPSAGLCPCGSGLLLEACCGPRLDGSHPAPTAEALMRSRYVAYVRQDADYLRASWHPDTCPEEFGFDTPVKWLGLRVEQSEAGQEDDQQGVVRFAARYKVNGRAGMMQETSRFVRLDGRWVYVDGEVCDD</sequence>
<reference evidence="5" key="1">
    <citation type="submission" date="2017-06" db="EMBL/GenBank/DDBJ databases">
        <title>Whole genome sequence of Laribacter hongkongensis LHGZ1.</title>
        <authorList>
            <person name="Chen D."/>
            <person name="Wu H."/>
            <person name="Chen J."/>
        </authorList>
    </citation>
    <scope>NUCLEOTIDE SEQUENCE [LARGE SCALE GENOMIC DNA]</scope>
    <source>
        <strain evidence="5">LHGZ1</strain>
    </source>
</reference>
<accession>A0A248LJ18</accession>
<evidence type="ECO:0000259" key="3">
    <source>
        <dbReference type="Pfam" id="PF17775"/>
    </source>
</evidence>
<dbReference type="HAMAP" id="MF_00612">
    <property type="entry name" value="UPF0225"/>
    <property type="match status" value="1"/>
</dbReference>